<keyword evidence="8" id="KW-1185">Reference proteome</keyword>
<keyword evidence="3" id="KW-0649">Protein kinase inhibitor</keyword>
<evidence type="ECO:0000256" key="5">
    <source>
        <dbReference type="SAM" id="MobiDB-lite"/>
    </source>
</evidence>
<evidence type="ECO:0000313" key="8">
    <source>
        <dbReference type="Proteomes" id="UP000826271"/>
    </source>
</evidence>
<gene>
    <name evidence="7" type="ORF">BUALT_Bualt14G0038900</name>
</gene>
<keyword evidence="4" id="KW-0131">Cell cycle</keyword>
<dbReference type="Pfam" id="PF02234">
    <property type="entry name" value="CDI"/>
    <property type="match status" value="1"/>
</dbReference>
<dbReference type="GO" id="GO:0051726">
    <property type="term" value="P:regulation of cell cycle"/>
    <property type="evidence" value="ECO:0007669"/>
    <property type="project" value="InterPro"/>
</dbReference>
<evidence type="ECO:0000256" key="3">
    <source>
        <dbReference type="ARBA" id="ARBA00023013"/>
    </source>
</evidence>
<feature type="region of interest" description="Disordered" evidence="5">
    <location>
        <begin position="109"/>
        <end position="147"/>
    </location>
</feature>
<dbReference type="InterPro" id="IPR044898">
    <property type="entry name" value="CDI_dom_sf"/>
</dbReference>
<dbReference type="InterPro" id="IPR044275">
    <property type="entry name" value="KRP"/>
</dbReference>
<dbReference type="Gene3D" id="4.10.365.10">
    <property type="entry name" value="p27"/>
    <property type="match status" value="1"/>
</dbReference>
<comment type="caution">
    <text evidence="7">The sequence shown here is derived from an EMBL/GenBank/DDBJ whole genome shotgun (WGS) entry which is preliminary data.</text>
</comment>
<accession>A0AAV6WPA1</accession>
<dbReference type="PIRSF" id="PIRSF017811">
    <property type="entry name" value="CDK_inhib_pln"/>
    <property type="match status" value="1"/>
</dbReference>
<dbReference type="AlphaFoldDB" id="A0AAV6WPA1"/>
<evidence type="ECO:0000259" key="6">
    <source>
        <dbReference type="Pfam" id="PF02234"/>
    </source>
</evidence>
<evidence type="ECO:0000256" key="1">
    <source>
        <dbReference type="ARBA" id="ARBA00004642"/>
    </source>
</evidence>
<organism evidence="7 8">
    <name type="scientific">Buddleja alternifolia</name>
    <dbReference type="NCBI Taxonomy" id="168488"/>
    <lineage>
        <taxon>Eukaryota</taxon>
        <taxon>Viridiplantae</taxon>
        <taxon>Streptophyta</taxon>
        <taxon>Embryophyta</taxon>
        <taxon>Tracheophyta</taxon>
        <taxon>Spermatophyta</taxon>
        <taxon>Magnoliopsida</taxon>
        <taxon>eudicotyledons</taxon>
        <taxon>Gunneridae</taxon>
        <taxon>Pentapetalae</taxon>
        <taxon>asterids</taxon>
        <taxon>lamiids</taxon>
        <taxon>Lamiales</taxon>
        <taxon>Scrophulariaceae</taxon>
        <taxon>Buddlejeae</taxon>
        <taxon>Buddleja</taxon>
    </lineage>
</organism>
<reference evidence="7" key="1">
    <citation type="submission" date="2019-10" db="EMBL/GenBank/DDBJ databases">
        <authorList>
            <person name="Zhang R."/>
            <person name="Pan Y."/>
            <person name="Wang J."/>
            <person name="Ma R."/>
            <person name="Yu S."/>
        </authorList>
    </citation>
    <scope>NUCLEOTIDE SEQUENCE</scope>
    <source>
        <strain evidence="7">LA-IB0</strain>
        <tissue evidence="7">Leaf</tissue>
    </source>
</reference>
<comment type="subcellular location">
    <subcellularLocation>
        <location evidence="1">Nucleus</location>
        <location evidence="1">Nucleoplasm</location>
    </subcellularLocation>
</comment>
<evidence type="ECO:0000256" key="4">
    <source>
        <dbReference type="ARBA" id="ARBA00023306"/>
    </source>
</evidence>
<dbReference type="EMBL" id="WHWC01000014">
    <property type="protein sequence ID" value="KAG8369679.1"/>
    <property type="molecule type" value="Genomic_DNA"/>
</dbReference>
<dbReference type="GO" id="GO:0005654">
    <property type="term" value="C:nucleoplasm"/>
    <property type="evidence" value="ECO:0007669"/>
    <property type="project" value="UniProtKB-SubCell"/>
</dbReference>
<feature type="compositionally biased region" description="Basic and acidic residues" evidence="5">
    <location>
        <begin position="125"/>
        <end position="142"/>
    </location>
</feature>
<evidence type="ECO:0000313" key="7">
    <source>
        <dbReference type="EMBL" id="KAG8369679.1"/>
    </source>
</evidence>
<sequence length="226" mass="25423">MGKYMKKAKVTSEVEVADAHHAQTSLGVLTRAKTLALKKSLSLLPPSTIITTDEGGDGCYLQLRSRRLERRAPHLVRRAKKGKFSLEERKLDLQKGKVGLNLDKKFVGEENNKKTEESGDDEKDEVSIGDKELESENKESTTRESTPISWIAGSEGIETPVSCNTVTTRGNTIEIMTDAMSSILGLEEIFAKEEKQQVEQFIEKYNFDPVKEKPLHGRYEWVKLKP</sequence>
<name>A0AAV6WPA1_9LAMI</name>
<comment type="similarity">
    <text evidence="2">Belongs to the CDI family. ICK/KRP subfamily.</text>
</comment>
<feature type="domain" description="Cyclin-dependent kinase inhibitor" evidence="6">
    <location>
        <begin position="186"/>
        <end position="224"/>
    </location>
</feature>
<dbReference type="PANTHER" id="PTHR46776">
    <property type="entry name" value="CYCLIN-DEPENDENT KINASE INHIBITOR 4-RELATED"/>
    <property type="match status" value="1"/>
</dbReference>
<dbReference type="InterPro" id="IPR003175">
    <property type="entry name" value="CDI_dom"/>
</dbReference>
<proteinExistence type="inferred from homology"/>
<evidence type="ECO:0000256" key="2">
    <source>
        <dbReference type="ARBA" id="ARBA00010274"/>
    </source>
</evidence>
<dbReference type="Proteomes" id="UP000826271">
    <property type="component" value="Unassembled WGS sequence"/>
</dbReference>
<protein>
    <recommendedName>
        <fullName evidence="6">Cyclin-dependent kinase inhibitor domain-containing protein</fullName>
    </recommendedName>
</protein>
<dbReference type="GO" id="GO:0004861">
    <property type="term" value="F:cyclin-dependent protein serine/threonine kinase inhibitor activity"/>
    <property type="evidence" value="ECO:0007669"/>
    <property type="project" value="InterPro"/>
</dbReference>